<name>A0A348AR20_9FIRM</name>
<gene>
    <name evidence="1" type="ORF">MAMMFC1_04235</name>
</gene>
<reference evidence="1 2" key="1">
    <citation type="journal article" date="2018" name="Int. J. Syst. Evol. Microbiol.">
        <title>Methylomusa anaerophila gen. nov., sp. nov., an anaerobic methanol-utilizing bacterium isolated from a microbial fuel cell.</title>
        <authorList>
            <person name="Amano N."/>
            <person name="Yamamuro A."/>
            <person name="Miyahara M."/>
            <person name="Kouzuma A."/>
            <person name="Abe T."/>
            <person name="Watanabe K."/>
        </authorList>
    </citation>
    <scope>NUCLEOTIDE SEQUENCE [LARGE SCALE GENOMIC DNA]</scope>
    <source>
        <strain evidence="1 2">MMFC1</strain>
    </source>
</reference>
<proteinExistence type="predicted"/>
<evidence type="ECO:0000313" key="2">
    <source>
        <dbReference type="Proteomes" id="UP000276437"/>
    </source>
</evidence>
<dbReference type="EMBL" id="AP018449">
    <property type="protein sequence ID" value="BBB93518.1"/>
    <property type="molecule type" value="Genomic_DNA"/>
</dbReference>
<keyword evidence="2" id="KW-1185">Reference proteome</keyword>
<dbReference type="AlphaFoldDB" id="A0A348AR20"/>
<organism evidence="1 2">
    <name type="scientific">Methylomusa anaerophila</name>
    <dbReference type="NCBI Taxonomy" id="1930071"/>
    <lineage>
        <taxon>Bacteria</taxon>
        <taxon>Bacillati</taxon>
        <taxon>Bacillota</taxon>
        <taxon>Negativicutes</taxon>
        <taxon>Selenomonadales</taxon>
        <taxon>Sporomusaceae</taxon>
        <taxon>Methylomusa</taxon>
    </lineage>
</organism>
<sequence>MMHCYRKYRKTVIAIFGMTMLTKKLLNFVSGFS</sequence>
<accession>A0A348AR20</accession>
<evidence type="ECO:0000313" key="1">
    <source>
        <dbReference type="EMBL" id="BBB93518.1"/>
    </source>
</evidence>
<dbReference type="KEGG" id="mana:MAMMFC1_04235"/>
<protein>
    <submittedName>
        <fullName evidence="1">Uncharacterized protein</fullName>
    </submittedName>
</protein>
<dbReference type="Proteomes" id="UP000276437">
    <property type="component" value="Chromosome"/>
</dbReference>